<feature type="chain" id="PRO_5012185137" description="EF-hand domain-containing protein" evidence="1">
    <location>
        <begin position="23"/>
        <end position="258"/>
    </location>
</feature>
<name>A0A1Q2HPA1_9BACT</name>
<keyword evidence="3" id="KW-1185">Reference proteome</keyword>
<dbReference type="InterPro" id="IPR018247">
    <property type="entry name" value="EF_Hand_1_Ca_BS"/>
</dbReference>
<evidence type="ECO:0000313" key="2">
    <source>
        <dbReference type="EMBL" id="AQQ09063.1"/>
    </source>
</evidence>
<dbReference type="InterPro" id="IPR036439">
    <property type="entry name" value="Dockerin_dom_sf"/>
</dbReference>
<dbReference type="Pfam" id="PF00404">
    <property type="entry name" value="Dockerin_1"/>
    <property type="match status" value="1"/>
</dbReference>
<dbReference type="Proteomes" id="UP000188273">
    <property type="component" value="Chromosome"/>
</dbReference>
<dbReference type="SUPFAM" id="SSF63446">
    <property type="entry name" value="Type I dockerin domain"/>
    <property type="match status" value="1"/>
</dbReference>
<keyword evidence="1" id="KW-0732">Signal</keyword>
<dbReference type="KEGG" id="pbu:L21SP3_00861"/>
<dbReference type="RefSeq" id="WP_077539520.1">
    <property type="nucleotide sequence ID" value="NZ_CP019633.1"/>
</dbReference>
<dbReference type="PROSITE" id="PS00018">
    <property type="entry name" value="EF_HAND_1"/>
    <property type="match status" value="1"/>
</dbReference>
<feature type="signal peptide" evidence="1">
    <location>
        <begin position="1"/>
        <end position="22"/>
    </location>
</feature>
<protein>
    <recommendedName>
        <fullName evidence="4">EF-hand domain-containing protein</fullName>
    </recommendedName>
</protein>
<evidence type="ECO:0000256" key="1">
    <source>
        <dbReference type="SAM" id="SignalP"/>
    </source>
</evidence>
<dbReference type="STRING" id="1940790.L21SP3_00861"/>
<dbReference type="EMBL" id="CP019633">
    <property type="protein sequence ID" value="AQQ09063.1"/>
    <property type="molecule type" value="Genomic_DNA"/>
</dbReference>
<evidence type="ECO:0008006" key="4">
    <source>
        <dbReference type="Google" id="ProtNLM"/>
    </source>
</evidence>
<dbReference type="Gene3D" id="1.10.1330.10">
    <property type="entry name" value="Dockerin domain"/>
    <property type="match status" value="1"/>
</dbReference>
<dbReference type="GO" id="GO:0000272">
    <property type="term" value="P:polysaccharide catabolic process"/>
    <property type="evidence" value="ECO:0007669"/>
    <property type="project" value="InterPro"/>
</dbReference>
<dbReference type="InterPro" id="IPR002105">
    <property type="entry name" value="Dockerin_1_rpt"/>
</dbReference>
<evidence type="ECO:0000313" key="3">
    <source>
        <dbReference type="Proteomes" id="UP000188273"/>
    </source>
</evidence>
<dbReference type="AlphaFoldDB" id="A0A1Q2HPA1"/>
<accession>A0A1Q2HPA1</accession>
<proteinExistence type="predicted"/>
<dbReference type="GO" id="GO:0004553">
    <property type="term" value="F:hydrolase activity, hydrolyzing O-glycosyl compounds"/>
    <property type="evidence" value="ECO:0007669"/>
    <property type="project" value="InterPro"/>
</dbReference>
<gene>
    <name evidence="2" type="ORF">L21SP3_00861</name>
</gene>
<sequence precursor="true">MKFKKILLSVSLFLLTFSAASAECPLDHIIIGVNEDGIADTEDDNRLFADCRQKYRSSTGWYYLLTESIFPSYKWRIGEPGFDQFQQTNPDAGYTYDPQRALNGSPDEDYKISIECISISTGLRVVHKNYPSFTISQAEQSFSHSEIHELRNDPHMHLSFQAVDQTGLYWVTWKMTDSEGKYESSEPFTLVFNAEPLLGDLAVDSKVDLLDLLELSAVWLRNQASSVNDFYERADTNRDGAVNMEDFANLAVNWQEEF</sequence>
<organism evidence="2 3">
    <name type="scientific">Sedimentisphaera cyanobacteriorum</name>
    <dbReference type="NCBI Taxonomy" id="1940790"/>
    <lineage>
        <taxon>Bacteria</taxon>
        <taxon>Pseudomonadati</taxon>
        <taxon>Planctomycetota</taxon>
        <taxon>Phycisphaerae</taxon>
        <taxon>Sedimentisphaerales</taxon>
        <taxon>Sedimentisphaeraceae</taxon>
        <taxon>Sedimentisphaera</taxon>
    </lineage>
</organism>
<reference evidence="3" key="1">
    <citation type="submission" date="2017-02" db="EMBL/GenBank/DDBJ databases">
        <title>Comparative genomics and description of representatives of a novel lineage of planctomycetes thriving in anoxic sediments.</title>
        <authorList>
            <person name="Spring S."/>
            <person name="Bunk B."/>
            <person name="Sproer C."/>
            <person name="Klenk H.-P."/>
        </authorList>
    </citation>
    <scope>NUCLEOTIDE SEQUENCE [LARGE SCALE GENOMIC DNA]</scope>
    <source>
        <strain evidence="3">L21-RPul-D3</strain>
    </source>
</reference>